<dbReference type="InterPro" id="IPR041437">
    <property type="entry name" value="GH115_C"/>
</dbReference>
<dbReference type="PANTHER" id="PTHR37842">
    <property type="match status" value="1"/>
</dbReference>
<dbReference type="PANTHER" id="PTHR37842:SF2">
    <property type="entry name" value="GYLCOSYL HYDROLASE 115 C-TERMINAL DOMAIN-CONTAINING PROTEIN"/>
    <property type="match status" value="1"/>
</dbReference>
<evidence type="ECO:0000313" key="5">
    <source>
        <dbReference type="Proteomes" id="UP000030651"/>
    </source>
</evidence>
<evidence type="ECO:0000256" key="1">
    <source>
        <dbReference type="ARBA" id="ARBA00022801"/>
    </source>
</evidence>
<dbReference type="InParanoid" id="W3XPD5"/>
<dbReference type="Gene3D" id="3.20.20.520">
    <property type="entry name" value="Glycosyl hydrolase family 115"/>
    <property type="match status" value="1"/>
</dbReference>
<evidence type="ECO:0000313" key="4">
    <source>
        <dbReference type="EMBL" id="ETS87121.1"/>
    </source>
</evidence>
<evidence type="ECO:0000256" key="2">
    <source>
        <dbReference type="SAM" id="SignalP"/>
    </source>
</evidence>
<protein>
    <recommendedName>
        <fullName evidence="3">Gylcosyl hydrolase 115 C-terminal domain-containing protein</fullName>
    </recommendedName>
</protein>
<dbReference type="InterPro" id="IPR042301">
    <property type="entry name" value="GH115_sf"/>
</dbReference>
<dbReference type="InterPro" id="IPR031924">
    <property type="entry name" value="GH115"/>
</dbReference>
<dbReference type="Pfam" id="PF15979">
    <property type="entry name" value="Glyco_hydro_115"/>
    <property type="match status" value="1"/>
</dbReference>
<proteinExistence type="predicted"/>
<feature type="domain" description="Gylcosyl hydrolase 115 C-terminal" evidence="3">
    <location>
        <begin position="800"/>
        <end position="971"/>
    </location>
</feature>
<accession>W3XPD5</accession>
<dbReference type="GeneID" id="19265962"/>
<keyword evidence="5" id="KW-1185">Reference proteome</keyword>
<name>W3XPD5_PESFW</name>
<dbReference type="Gene3D" id="2.60.120.1620">
    <property type="match status" value="1"/>
</dbReference>
<feature type="chain" id="PRO_5004835299" description="Gylcosyl hydrolase 115 C-terminal domain-containing protein" evidence="2">
    <location>
        <begin position="22"/>
        <end position="976"/>
    </location>
</feature>
<organism evidence="4 5">
    <name type="scientific">Pestalotiopsis fici (strain W106-1 / CGMCC3.15140)</name>
    <dbReference type="NCBI Taxonomy" id="1229662"/>
    <lineage>
        <taxon>Eukaryota</taxon>
        <taxon>Fungi</taxon>
        <taxon>Dikarya</taxon>
        <taxon>Ascomycota</taxon>
        <taxon>Pezizomycotina</taxon>
        <taxon>Sordariomycetes</taxon>
        <taxon>Xylariomycetidae</taxon>
        <taxon>Amphisphaeriales</taxon>
        <taxon>Sporocadaceae</taxon>
        <taxon>Pestalotiopsis</taxon>
    </lineage>
</organism>
<dbReference type="Proteomes" id="UP000030651">
    <property type="component" value="Unassembled WGS sequence"/>
</dbReference>
<dbReference type="eggNOG" id="ENOG502QTU7">
    <property type="taxonomic scope" value="Eukaryota"/>
</dbReference>
<dbReference type="HOGENOM" id="CLU_004852_0_0_1"/>
<dbReference type="AlphaFoldDB" id="W3XPD5"/>
<gene>
    <name evidence="4" type="ORF">PFICI_00949</name>
</gene>
<dbReference type="GO" id="GO:0016787">
    <property type="term" value="F:hydrolase activity"/>
    <property type="evidence" value="ECO:0007669"/>
    <property type="project" value="UniProtKB-KW"/>
</dbReference>
<dbReference type="EMBL" id="KI912109">
    <property type="protein sequence ID" value="ETS87121.1"/>
    <property type="molecule type" value="Genomic_DNA"/>
</dbReference>
<dbReference type="Gene3D" id="1.20.58.2150">
    <property type="match status" value="1"/>
</dbReference>
<reference evidence="5" key="1">
    <citation type="journal article" date="2015" name="BMC Genomics">
        <title>Genomic and transcriptomic analysis of the endophytic fungus Pestalotiopsis fici reveals its lifestyle and high potential for synthesis of natural products.</title>
        <authorList>
            <person name="Wang X."/>
            <person name="Zhang X."/>
            <person name="Liu L."/>
            <person name="Xiang M."/>
            <person name="Wang W."/>
            <person name="Sun X."/>
            <person name="Che Y."/>
            <person name="Guo L."/>
            <person name="Liu G."/>
            <person name="Guo L."/>
            <person name="Wang C."/>
            <person name="Yin W.B."/>
            <person name="Stadler M."/>
            <person name="Zhang X."/>
            <person name="Liu X."/>
        </authorList>
    </citation>
    <scope>NUCLEOTIDE SEQUENCE [LARGE SCALE GENOMIC DNA]</scope>
    <source>
        <strain evidence="5">W106-1 / CGMCC3.15140</strain>
    </source>
</reference>
<evidence type="ECO:0000259" key="3">
    <source>
        <dbReference type="Pfam" id="PF17829"/>
    </source>
</evidence>
<feature type="signal peptide" evidence="2">
    <location>
        <begin position="1"/>
        <end position="21"/>
    </location>
</feature>
<dbReference type="Gene3D" id="3.30.379.10">
    <property type="entry name" value="Chitobiase/beta-hexosaminidase domain 2-like"/>
    <property type="match status" value="1"/>
</dbReference>
<keyword evidence="2" id="KW-0732">Signal</keyword>
<dbReference type="OrthoDB" id="4849794at2759"/>
<dbReference type="OMA" id="QTWVLYK"/>
<dbReference type="KEGG" id="pfy:PFICI_00949"/>
<keyword evidence="1" id="KW-0378">Hydrolase</keyword>
<sequence length="976" mass="107207">MALLHVFLTIIVGLCSCPTLADLLTFTESANTEKLAGNGLAPEIWIASNDYNGVSRTAYDIAIDFGRVTGTNGTVKLLETLPSNVDASRPVIIAGSVGNSTLIDGLVSSGKLDASQIDGLWESYTSTLIRDPVAGLPWALVVAGSDQRGAIFGLYDISETIGVSPWYWWADVSIKTKTGIWVTETPKVQGPPSVKYRGVFINDEAPALTAWVNARFKKSASGYGFTNEFYKLFFELCLRLKANYIWPAMWSASFYVDDLANGPTANDWGLVMGTSHHEPMARPYAEQHTNLSGTWDWGTNKDNITDFFKGGVERAKGWETIYTMGMRGDGDAASPDLTSSALEEVIGVQQSVLEDVLGVSNLEDVPQTWVLYKEVGGYYQAGMAVPESISLLWTDDNVGNLLRVPLANETGRAGGAGVYYHFDYVGSPRSYKWINSIQLVKTWEQMHLAYERGANQVWIANIGDIKALEVPTTHFLDMAYDMSNFATPEATNDWIVRWATREFGPEVAASTAQIFTTYGRLIVRRKYELLSQTPFAFSTAHYDEAERVLEEWTELLALAQSVYDGFDQARRTPFFQMVLHPVLAGKTVVELYIKANLNAWTLQQRRTSTNQLALDVQDLFRQDQVITKRYNQLNGGKWNHFADQVHIGYTSWNDPVANTMPNVSFHGQSNVPKSGPMGVSVQGSALSAPGDPERYLLSMDPYMGPTEIRYLDVYTRDNQTFSYKVTANESFVRVDNSSGVLSSPGGMSDVRCLISVDWNAAPDGLTWVGLRVQATNATRTWATTAHLPVNKTIVPTGFNGFIESNGVVSIEAEHYQNSETKNGLSYVTIPGYGRTLSGVKLWPVTADSQTTSSGPKLTYSFYSFSSPKTARLIVSLGSSLNHDPSRPLRYAFSIDNGSIMSVQPVPNTPMGTLPSGWTDAVISGGWQSISSISLPAGAHKLSLWLLEPGIVVQKVVLDLSGYKSSSLGPPESRQIE</sequence>
<dbReference type="RefSeq" id="XP_007827721.1">
    <property type="nucleotide sequence ID" value="XM_007829530.1"/>
</dbReference>
<dbReference type="InterPro" id="IPR029018">
    <property type="entry name" value="Hex-like_dom2"/>
</dbReference>
<dbReference type="Pfam" id="PF17829">
    <property type="entry name" value="GH115_C"/>
    <property type="match status" value="1"/>
</dbReference>